<keyword evidence="2" id="KW-1185">Reference proteome</keyword>
<evidence type="ECO:0000313" key="2">
    <source>
        <dbReference type="Proteomes" id="UP001732700"/>
    </source>
</evidence>
<accession>A0ACD5WLB1</accession>
<proteinExistence type="predicted"/>
<reference evidence="1" key="1">
    <citation type="submission" date="2021-05" db="EMBL/GenBank/DDBJ databases">
        <authorList>
            <person name="Scholz U."/>
            <person name="Mascher M."/>
            <person name="Fiebig A."/>
        </authorList>
    </citation>
    <scope>NUCLEOTIDE SEQUENCE [LARGE SCALE GENOMIC DNA]</scope>
</reference>
<sequence>MPEFWCAGSLNLSCISDLNCASALPPRPLHAAPGGFLPLHLAPPVALVVFWWLWRIRLPFELFAGRGDDHLPAILEEQPPRAWTLLHADRVGDAAAAVRGVLEKSIRPTPLSPGGSPRASTDGYFRYPQIKYYLEVEAVRGVRLFDSKAMEEMARGLPYAVEMLRQASIQYDDPIRRLSDVAWNPSIFHANPCGLVTESTDIVIKLKIATAVVCLIGQELNGQNPQLCQEVREECFALVAGQSVEKLLEVARSFSDASWCACHIKEVLTIFDALIDVLYNVHGLPLNRYDEVVVTLSKMVDALGVILGGTISDIDNSEESTIHPATVVFKQVLELFGSNTDIVQSILVTGDRTIDPYSHMFHCWARKLEEDAERICQGQEEGQKCQRQIILLNNAYDVWQMMRCPGASFSNVKLMSSLICRIQQYRKSYFDECWVPLVGPLKREDYLRNPRRSSLDEFSRGFVSICCHQMTWKVVPALRYELRDEIKNAVVTPYKAFVCALQANPARRSVLAYLLKPFVGRKKNLKDHTVEQLENNIDQIFEG</sequence>
<evidence type="ECO:0000313" key="1">
    <source>
        <dbReference type="EnsemblPlants" id="AVESA.00010b.r2.4CG1253920.1.CDS"/>
    </source>
</evidence>
<dbReference type="Proteomes" id="UP001732700">
    <property type="component" value="Chromosome 4C"/>
</dbReference>
<organism evidence="1 2">
    <name type="scientific">Avena sativa</name>
    <name type="common">Oat</name>
    <dbReference type="NCBI Taxonomy" id="4498"/>
    <lineage>
        <taxon>Eukaryota</taxon>
        <taxon>Viridiplantae</taxon>
        <taxon>Streptophyta</taxon>
        <taxon>Embryophyta</taxon>
        <taxon>Tracheophyta</taxon>
        <taxon>Spermatophyta</taxon>
        <taxon>Magnoliopsida</taxon>
        <taxon>Liliopsida</taxon>
        <taxon>Poales</taxon>
        <taxon>Poaceae</taxon>
        <taxon>BOP clade</taxon>
        <taxon>Pooideae</taxon>
        <taxon>Poodae</taxon>
        <taxon>Poeae</taxon>
        <taxon>Poeae Chloroplast Group 1 (Aveneae type)</taxon>
        <taxon>Aveninae</taxon>
        <taxon>Avena</taxon>
    </lineage>
</organism>
<dbReference type="EnsemblPlants" id="AVESA.00010b.r2.4CG1253920.1">
    <property type="protein sequence ID" value="AVESA.00010b.r2.4CG1253920.1.CDS"/>
    <property type="gene ID" value="AVESA.00010b.r2.4CG1253920"/>
</dbReference>
<name>A0ACD5WLB1_AVESA</name>
<protein>
    <submittedName>
        <fullName evidence="1">Uncharacterized protein</fullName>
    </submittedName>
</protein>
<reference evidence="1" key="2">
    <citation type="submission" date="2025-09" db="UniProtKB">
        <authorList>
            <consortium name="EnsemblPlants"/>
        </authorList>
    </citation>
    <scope>IDENTIFICATION</scope>
</reference>